<dbReference type="EMBL" id="DWVP01000023">
    <property type="protein sequence ID" value="HJC85797.1"/>
    <property type="molecule type" value="Genomic_DNA"/>
</dbReference>
<reference evidence="8" key="2">
    <citation type="submission" date="2021-04" db="EMBL/GenBank/DDBJ databases">
        <authorList>
            <person name="Gilroy R."/>
        </authorList>
    </citation>
    <scope>NUCLEOTIDE SEQUENCE</scope>
    <source>
        <strain evidence="8">ChiHjej13B12-4958</strain>
    </source>
</reference>
<dbReference type="Pfam" id="PF00296">
    <property type="entry name" value="Bac_luciferase"/>
    <property type="match status" value="1"/>
</dbReference>
<gene>
    <name evidence="8" type="ORF">H9751_09695</name>
</gene>
<evidence type="ECO:0000256" key="4">
    <source>
        <dbReference type="ARBA" id="ARBA00023033"/>
    </source>
</evidence>
<keyword evidence="4" id="KW-0503">Monooxygenase</keyword>
<dbReference type="Proteomes" id="UP000823858">
    <property type="component" value="Unassembled WGS sequence"/>
</dbReference>
<comment type="similarity">
    <text evidence="5">Belongs to the NtaA/SnaA/DszA monooxygenase family.</text>
</comment>
<dbReference type="AlphaFoldDB" id="A0A9D2TPE6"/>
<dbReference type="PANTHER" id="PTHR30011:SF16">
    <property type="entry name" value="C2H2 FINGER DOMAIN TRANSCRIPTION FACTOR (EUROFUNG)-RELATED"/>
    <property type="match status" value="1"/>
</dbReference>
<feature type="binding site" evidence="6">
    <location>
        <position position="96"/>
    </location>
    <ligand>
        <name>FMN</name>
        <dbReference type="ChEBI" id="CHEBI:58210"/>
    </ligand>
</feature>
<evidence type="ECO:0000256" key="2">
    <source>
        <dbReference type="ARBA" id="ARBA00022643"/>
    </source>
</evidence>
<dbReference type="PANTHER" id="PTHR30011">
    <property type="entry name" value="ALKANESULFONATE MONOOXYGENASE-RELATED"/>
    <property type="match status" value="1"/>
</dbReference>
<dbReference type="GO" id="GO:0004497">
    <property type="term" value="F:monooxygenase activity"/>
    <property type="evidence" value="ECO:0007669"/>
    <property type="project" value="UniProtKB-KW"/>
</dbReference>
<evidence type="ECO:0000256" key="6">
    <source>
        <dbReference type="PIRSR" id="PIRSR000337-1"/>
    </source>
</evidence>
<dbReference type="Gene3D" id="3.20.20.30">
    <property type="entry name" value="Luciferase-like domain"/>
    <property type="match status" value="1"/>
</dbReference>
<evidence type="ECO:0000313" key="9">
    <source>
        <dbReference type="Proteomes" id="UP000823858"/>
    </source>
</evidence>
<feature type="binding site" evidence="6">
    <location>
        <position position="210"/>
    </location>
    <ligand>
        <name>FMN</name>
        <dbReference type="ChEBI" id="CHEBI:58210"/>
    </ligand>
</feature>
<dbReference type="InterPro" id="IPR016215">
    <property type="entry name" value="NTA_MOA"/>
</dbReference>
<dbReference type="GO" id="GO:0016705">
    <property type="term" value="F:oxidoreductase activity, acting on paired donors, with incorporation or reduction of molecular oxygen"/>
    <property type="evidence" value="ECO:0007669"/>
    <property type="project" value="InterPro"/>
</dbReference>
<feature type="binding site" evidence="6">
    <location>
        <position position="146"/>
    </location>
    <ligand>
        <name>FMN</name>
        <dbReference type="ChEBI" id="CHEBI:58210"/>
    </ligand>
</feature>
<accession>A0A9D2TPE6</accession>
<dbReference type="PIRSF" id="PIRSF000337">
    <property type="entry name" value="NTA_MOA"/>
    <property type="match status" value="1"/>
</dbReference>
<name>A0A9D2TPE6_9CORY</name>
<dbReference type="CDD" id="cd01095">
    <property type="entry name" value="Nitrilotriacetate_monoxgenase"/>
    <property type="match status" value="1"/>
</dbReference>
<comment type="caution">
    <text evidence="8">The sequence shown here is derived from an EMBL/GenBank/DDBJ whole genome shotgun (WGS) entry which is preliminary data.</text>
</comment>
<evidence type="ECO:0000259" key="7">
    <source>
        <dbReference type="Pfam" id="PF00296"/>
    </source>
</evidence>
<organism evidence="8 9">
    <name type="scientific">Candidatus Corynebacterium faecigallinarum</name>
    <dbReference type="NCBI Taxonomy" id="2838528"/>
    <lineage>
        <taxon>Bacteria</taxon>
        <taxon>Bacillati</taxon>
        <taxon>Actinomycetota</taxon>
        <taxon>Actinomycetes</taxon>
        <taxon>Mycobacteriales</taxon>
        <taxon>Corynebacteriaceae</taxon>
        <taxon>Corynebacterium</taxon>
    </lineage>
</organism>
<proteinExistence type="inferred from homology"/>
<evidence type="ECO:0000256" key="3">
    <source>
        <dbReference type="ARBA" id="ARBA00023002"/>
    </source>
</evidence>
<evidence type="ECO:0000313" key="8">
    <source>
        <dbReference type="EMBL" id="HJC85797.1"/>
    </source>
</evidence>
<dbReference type="NCBIfam" id="TIGR03860">
    <property type="entry name" value="FMN_nitrolo"/>
    <property type="match status" value="1"/>
</dbReference>
<dbReference type="InterPro" id="IPR011251">
    <property type="entry name" value="Luciferase-like_dom"/>
</dbReference>
<feature type="domain" description="Luciferase-like" evidence="7">
    <location>
        <begin position="43"/>
        <end position="377"/>
    </location>
</feature>
<evidence type="ECO:0000256" key="1">
    <source>
        <dbReference type="ARBA" id="ARBA00022630"/>
    </source>
</evidence>
<feature type="binding site" evidence="6">
    <location>
        <position position="61"/>
    </location>
    <ligand>
        <name>FMN</name>
        <dbReference type="ChEBI" id="CHEBI:58210"/>
    </ligand>
</feature>
<protein>
    <submittedName>
        <fullName evidence="8">LLM class flavin-dependent oxidoreductase</fullName>
    </submittedName>
</protein>
<feature type="binding site" evidence="6">
    <location>
        <position position="150"/>
    </location>
    <ligand>
        <name>FMN</name>
        <dbReference type="ChEBI" id="CHEBI:58210"/>
    </ligand>
</feature>
<reference evidence="8" key="1">
    <citation type="journal article" date="2021" name="PeerJ">
        <title>Extensive microbial diversity within the chicken gut microbiome revealed by metagenomics and culture.</title>
        <authorList>
            <person name="Gilroy R."/>
            <person name="Ravi A."/>
            <person name="Getino M."/>
            <person name="Pursley I."/>
            <person name="Horton D.L."/>
            <person name="Alikhan N.F."/>
            <person name="Baker D."/>
            <person name="Gharbi K."/>
            <person name="Hall N."/>
            <person name="Watson M."/>
            <person name="Adriaenssens E.M."/>
            <person name="Foster-Nyarko E."/>
            <person name="Jarju S."/>
            <person name="Secka A."/>
            <person name="Antonio M."/>
            <person name="Oren A."/>
            <person name="Chaudhuri R.R."/>
            <person name="La Ragione R."/>
            <person name="Hildebrand F."/>
            <person name="Pallen M.J."/>
        </authorList>
    </citation>
    <scope>NUCLEOTIDE SEQUENCE</scope>
    <source>
        <strain evidence="8">ChiHjej13B12-4958</strain>
    </source>
</reference>
<evidence type="ECO:0000256" key="5">
    <source>
        <dbReference type="ARBA" id="ARBA00033748"/>
    </source>
</evidence>
<keyword evidence="1 6" id="KW-0285">Flavoprotein</keyword>
<dbReference type="SUPFAM" id="SSF51679">
    <property type="entry name" value="Bacterial luciferase-like"/>
    <property type="match status" value="1"/>
</dbReference>
<sequence>MTDAQMHLNLFAYGCGHHSAAWRAPGDGTGEPATRLGDITWWESLAQTAERGLFDAFFLADGQAHSPVPGPGWFLEPLTTLTAIARATSHIGVVSTVSSTFWTPFHAARVSASLDHISGGRAGINVVTSMTDAEARNHGMDALPGHAERYARADEFIDAVTALWDSWPDATDRSSAQVIDHHGRFFDVDGPLNIPSTPQGRPVLFQAGASEPGRDLAARHAEGIYAVAWDLESAASYRSDVRARAAKVGRDPDELIVMPGLVTFVGRTEQEARDKQRALNELLPVEDSLAQLSFFVGQDTTTAAWELDGPVPELPPLEEFTGPAGRYGTILRIIETTPGITVRDLLGFLAAGGGHATFVGTPEQIADEMQRWVTGGGADGFNLMPPTLPGGVEDFVELVVPVLQERGLFRTSYPATTLRGNLGGNLGG</sequence>
<keyword evidence="2 6" id="KW-0288">FMN</keyword>
<dbReference type="InterPro" id="IPR036661">
    <property type="entry name" value="Luciferase-like_sf"/>
</dbReference>
<dbReference type="InterPro" id="IPR051260">
    <property type="entry name" value="Diverse_substr_monoxygenases"/>
</dbReference>
<keyword evidence="3" id="KW-0560">Oxidoreductase</keyword>